<gene>
    <name evidence="2" type="ORF">GN277_20995</name>
</gene>
<keyword evidence="3" id="KW-1185">Reference proteome</keyword>
<comment type="caution">
    <text evidence="2">The sequence shown here is derived from an EMBL/GenBank/DDBJ whole genome shotgun (WGS) entry which is preliminary data.</text>
</comment>
<proteinExistence type="predicted"/>
<dbReference type="EMBL" id="WUQX01000001">
    <property type="protein sequence ID" value="MXP77736.1"/>
    <property type="molecule type" value="Genomic_DNA"/>
</dbReference>
<evidence type="ECO:0000313" key="3">
    <source>
        <dbReference type="Proteomes" id="UP000460412"/>
    </source>
</evidence>
<sequence>MKDNFDINVCYKKVFRMLGNEGTIDQMVNDIAEYTNTRITVIDIGGKILSSSDERQDGGYENGGNWKEHLLCLAAQYIEAQKEEALEYSMLIEEGEGFKAVSRIMVKGNTEGFSIMETQPDKEPAIATEQLLCQANDILCQALGILMERYGHRVYYHASTLRRMIARSFFDEDAGNVLKIREIRSMYNTYVLPDFIVAVLEMKDYHMFQLQKAANSLADEFPDSFIYIKEGRVYVLFSGVQVKRQRNMIGSVLEDLCGEYGFYCGMSEPFDDVELVEKKHFLVRKALEIGRASEPEKDIYMEYDYYIQTVCSCAVSYIGRARYLEKGLQELKNEDCMKGTCFYNTLKEYLLNGNNVSMTSKKLFIHRNTMIYRLGKINEILGVDINEPAVSKRLMISIILQEQERRC</sequence>
<dbReference type="InterPro" id="IPR051448">
    <property type="entry name" value="CdaR-like_regulators"/>
</dbReference>
<dbReference type="Pfam" id="PF13556">
    <property type="entry name" value="HTH_30"/>
    <property type="match status" value="1"/>
</dbReference>
<dbReference type="PANTHER" id="PTHR33744:SF15">
    <property type="entry name" value="CARBOHYDRATE DIACID REGULATOR"/>
    <property type="match status" value="1"/>
</dbReference>
<dbReference type="InterPro" id="IPR025736">
    <property type="entry name" value="PucR_C-HTH_dom"/>
</dbReference>
<name>A0A7X3MJU8_9FIRM</name>
<evidence type="ECO:0000259" key="1">
    <source>
        <dbReference type="Pfam" id="PF13556"/>
    </source>
</evidence>
<protein>
    <recommendedName>
        <fullName evidence="1">PucR C-terminal helix-turn-helix domain-containing protein</fullName>
    </recommendedName>
</protein>
<reference evidence="2 3" key="1">
    <citation type="submission" date="2019-12" db="EMBL/GenBank/DDBJ databases">
        <title>Sporaefaciens musculi gen. nov., sp. nov., a novel bacterium isolated from the caecum of an obese mouse.</title>
        <authorList>
            <person name="Rasmussen T.S."/>
            <person name="Streidl T."/>
            <person name="Hitch T.C.A."/>
            <person name="Wortmann E."/>
            <person name="Deptula P."/>
            <person name="Hansen M."/>
            <person name="Nielsen D.S."/>
            <person name="Clavel T."/>
            <person name="Vogensen F.K."/>
        </authorList>
    </citation>
    <scope>NUCLEOTIDE SEQUENCE [LARGE SCALE GENOMIC DNA]</scope>
    <source>
        <strain evidence="2 3">WCA-9-b2</strain>
    </source>
</reference>
<dbReference type="Proteomes" id="UP000460412">
    <property type="component" value="Unassembled WGS sequence"/>
</dbReference>
<dbReference type="InterPro" id="IPR042070">
    <property type="entry name" value="PucR_C-HTH_sf"/>
</dbReference>
<accession>A0A7X3MJU8</accession>
<evidence type="ECO:0000313" key="2">
    <source>
        <dbReference type="EMBL" id="MXP77736.1"/>
    </source>
</evidence>
<dbReference type="PANTHER" id="PTHR33744">
    <property type="entry name" value="CARBOHYDRATE DIACID REGULATOR"/>
    <property type="match status" value="1"/>
</dbReference>
<organism evidence="2 3">
    <name type="scientific">Sporofaciens musculi</name>
    <dbReference type="NCBI Taxonomy" id="2681861"/>
    <lineage>
        <taxon>Bacteria</taxon>
        <taxon>Bacillati</taxon>
        <taxon>Bacillota</taxon>
        <taxon>Clostridia</taxon>
        <taxon>Lachnospirales</taxon>
        <taxon>Lachnospiraceae</taxon>
        <taxon>Sporofaciens</taxon>
    </lineage>
</organism>
<dbReference type="RefSeq" id="WP_159753284.1">
    <property type="nucleotide sequence ID" value="NZ_CASSPE010000023.1"/>
</dbReference>
<dbReference type="AlphaFoldDB" id="A0A7X3MJU8"/>
<dbReference type="Gene3D" id="1.10.10.2840">
    <property type="entry name" value="PucR C-terminal helix-turn-helix domain"/>
    <property type="match status" value="1"/>
</dbReference>
<feature type="domain" description="PucR C-terminal helix-turn-helix" evidence="1">
    <location>
        <begin position="344"/>
        <end position="397"/>
    </location>
</feature>